<dbReference type="EMBL" id="MQUC01000003">
    <property type="protein sequence ID" value="PRP68346.1"/>
    <property type="molecule type" value="Genomic_DNA"/>
</dbReference>
<keyword evidence="2 6" id="KW-0560">Oxidoreductase</keyword>
<dbReference type="InterPro" id="IPR046346">
    <property type="entry name" value="Aminoacid_DH-like_N_sf"/>
</dbReference>
<comment type="caution">
    <text evidence="8">The sequence shown here is derived from an EMBL/GenBank/DDBJ whole genome shotgun (WGS) entry which is preliminary data.</text>
</comment>
<dbReference type="Gene3D" id="3.40.50.10860">
    <property type="entry name" value="Leucine Dehydrogenase, chain A, domain 1"/>
    <property type="match status" value="1"/>
</dbReference>
<dbReference type="PANTHER" id="PTHR42722:SF1">
    <property type="entry name" value="VALINE DEHYDROGENASE"/>
    <property type="match status" value="1"/>
</dbReference>
<dbReference type="PIRSF" id="PIRSF000188">
    <property type="entry name" value="Phe_leu_dh"/>
    <property type="match status" value="1"/>
</dbReference>
<organism evidence="8 9">
    <name type="scientific">Nonlabens agnitus</name>
    <dbReference type="NCBI Taxonomy" id="870484"/>
    <lineage>
        <taxon>Bacteria</taxon>
        <taxon>Pseudomonadati</taxon>
        <taxon>Bacteroidota</taxon>
        <taxon>Flavobacteriia</taxon>
        <taxon>Flavobacteriales</taxon>
        <taxon>Flavobacteriaceae</taxon>
        <taxon>Nonlabens</taxon>
    </lineage>
</organism>
<keyword evidence="5" id="KW-0547">Nucleotide-binding</keyword>
<evidence type="ECO:0000256" key="5">
    <source>
        <dbReference type="PIRSR" id="PIRSR000188-2"/>
    </source>
</evidence>
<feature type="binding site" evidence="5">
    <location>
        <begin position="194"/>
        <end position="199"/>
    </location>
    <ligand>
        <name>NAD(+)</name>
        <dbReference type="ChEBI" id="CHEBI:57540"/>
    </ligand>
</feature>
<dbReference type="InterPro" id="IPR016211">
    <property type="entry name" value="Glu/Phe/Leu/Val/Trp_DH_bac/arc"/>
</dbReference>
<dbReference type="Proteomes" id="UP000239532">
    <property type="component" value="Unassembled WGS sequence"/>
</dbReference>
<comment type="similarity">
    <text evidence="1 6">Belongs to the Glu/Leu/Phe/Val dehydrogenases family.</text>
</comment>
<name>A0A2S9WY79_9FLAO</name>
<evidence type="ECO:0000256" key="3">
    <source>
        <dbReference type="ARBA" id="ARBA00023027"/>
    </source>
</evidence>
<dbReference type="PANTHER" id="PTHR42722">
    <property type="entry name" value="LEUCINE DEHYDROGENASE"/>
    <property type="match status" value="1"/>
</dbReference>
<evidence type="ECO:0000256" key="1">
    <source>
        <dbReference type="ARBA" id="ARBA00006382"/>
    </source>
</evidence>
<evidence type="ECO:0000256" key="6">
    <source>
        <dbReference type="RuleBase" id="RU004417"/>
    </source>
</evidence>
<dbReference type="InterPro" id="IPR036291">
    <property type="entry name" value="NAD(P)-bd_dom_sf"/>
</dbReference>
<gene>
    <name evidence="8" type="ORF">BST86_08495</name>
</gene>
<reference evidence="8 9" key="1">
    <citation type="submission" date="2016-11" db="EMBL/GenBank/DDBJ databases">
        <title>Trade-off between light-utilization and light-protection in marine flavobacteria.</title>
        <authorList>
            <person name="Kumagai Y."/>
        </authorList>
    </citation>
    <scope>NUCLEOTIDE SEQUENCE [LARGE SCALE GENOMIC DNA]</scope>
    <source>
        <strain evidence="8 9">JCM 17109</strain>
    </source>
</reference>
<dbReference type="CDD" id="cd01075">
    <property type="entry name" value="NAD_bind_Leu_Phe_Val_DH"/>
    <property type="match status" value="1"/>
</dbReference>
<dbReference type="InterPro" id="IPR006095">
    <property type="entry name" value="Glu/Leu/Phe/Val/Trp_DH"/>
</dbReference>
<dbReference type="Pfam" id="PF02812">
    <property type="entry name" value="ELFV_dehydrog_N"/>
    <property type="match status" value="1"/>
</dbReference>
<dbReference type="SMART" id="SM00839">
    <property type="entry name" value="ELFV_dehydrog"/>
    <property type="match status" value="1"/>
</dbReference>
<evidence type="ECO:0000313" key="9">
    <source>
        <dbReference type="Proteomes" id="UP000239532"/>
    </source>
</evidence>
<dbReference type="PRINTS" id="PR00082">
    <property type="entry name" value="GLFDHDRGNASE"/>
</dbReference>
<evidence type="ECO:0000256" key="2">
    <source>
        <dbReference type="ARBA" id="ARBA00023002"/>
    </source>
</evidence>
<evidence type="ECO:0000313" key="8">
    <source>
        <dbReference type="EMBL" id="PRP68346.1"/>
    </source>
</evidence>
<dbReference type="OrthoDB" id="9803297at2"/>
<feature type="domain" description="Glutamate/phenylalanine/leucine/valine/L-tryptophan dehydrogenase C-terminal" evidence="7">
    <location>
        <begin position="158"/>
        <end position="369"/>
    </location>
</feature>
<evidence type="ECO:0000259" key="7">
    <source>
        <dbReference type="SMART" id="SM00839"/>
    </source>
</evidence>
<keyword evidence="9" id="KW-1185">Reference proteome</keyword>
<dbReference type="SUPFAM" id="SSF51735">
    <property type="entry name" value="NAD(P)-binding Rossmann-fold domains"/>
    <property type="match status" value="1"/>
</dbReference>
<dbReference type="GO" id="GO:0006520">
    <property type="term" value="P:amino acid metabolic process"/>
    <property type="evidence" value="ECO:0007669"/>
    <property type="project" value="InterPro"/>
</dbReference>
<dbReference type="FunFam" id="3.40.50.10860:FF:000010">
    <property type="entry name" value="Leucine dehydrogenase"/>
    <property type="match status" value="1"/>
</dbReference>
<dbReference type="Gene3D" id="3.40.50.720">
    <property type="entry name" value="NAD(P)-binding Rossmann-like Domain"/>
    <property type="match status" value="1"/>
</dbReference>
<dbReference type="AlphaFoldDB" id="A0A2S9WY79"/>
<dbReference type="GO" id="GO:0016639">
    <property type="term" value="F:oxidoreductase activity, acting on the CH-NH2 group of donors, NAD or NADP as acceptor"/>
    <property type="evidence" value="ECO:0007669"/>
    <property type="project" value="InterPro"/>
</dbReference>
<accession>A0A2S9WY79</accession>
<dbReference type="GO" id="GO:0000166">
    <property type="term" value="F:nucleotide binding"/>
    <property type="evidence" value="ECO:0007669"/>
    <property type="project" value="UniProtKB-KW"/>
</dbReference>
<dbReference type="InterPro" id="IPR006097">
    <property type="entry name" value="Glu/Leu/Phe/Val/Trp_DH_dimer"/>
</dbReference>
<protein>
    <submittedName>
        <fullName evidence="8">Leucine dehydrogenase</fullName>
    </submittedName>
</protein>
<dbReference type="SUPFAM" id="SSF53223">
    <property type="entry name" value="Aminoacid dehydrogenase-like, N-terminal domain"/>
    <property type="match status" value="1"/>
</dbReference>
<proteinExistence type="inferred from homology"/>
<evidence type="ECO:0000256" key="4">
    <source>
        <dbReference type="PIRSR" id="PIRSR000188-1"/>
    </source>
</evidence>
<dbReference type="InterPro" id="IPR006096">
    <property type="entry name" value="Glu/Leu/Phe/Val/Trp_DH_C"/>
</dbReference>
<keyword evidence="3 5" id="KW-0520">NAD</keyword>
<dbReference type="Pfam" id="PF00208">
    <property type="entry name" value="ELFV_dehydrog"/>
    <property type="match status" value="2"/>
</dbReference>
<sequence>MSQDYTTLEKIINQDPVFGQLSFNDHEQVVFCNDKDTGLKAIISIHNTVLGPALGGTRMWNYDNEWSALNDALRLSRGMTYKSAITGLNLGGGKAVIIGDAKTQKTPEMMRKFGEFVHSLSGKYITAEDVGMNTEDMDLVREVTPYVTGISESKGGSGNPSPITAYGVFMGMKAAAQFKYGSDVLEDKVIYVEGVGHVGETLVEYLTEEGAKVVIADINRERLEEVSSKYRATIYQGADLHSEPMDIYAPCALGATINDNSINKLQAQIIAGAANNQLADEAKHGMLLQQRGIVYAPDFLINAGGIINVFAELEGYDRSEIMRKTENIYTTTIEILKKAADNGVTTHTAALQIAQARIDARRAEHSSQSH</sequence>
<feature type="active site" description="Proton donor/acceptor" evidence="4">
    <location>
        <position position="94"/>
    </location>
</feature>